<name>A0A926ELT6_9FIRM</name>
<evidence type="ECO:0000259" key="1">
    <source>
        <dbReference type="Pfam" id="PF06114"/>
    </source>
</evidence>
<evidence type="ECO:0000313" key="2">
    <source>
        <dbReference type="EMBL" id="MBC8580830.1"/>
    </source>
</evidence>
<reference evidence="2" key="1">
    <citation type="submission" date="2020-08" db="EMBL/GenBank/DDBJ databases">
        <title>Genome public.</title>
        <authorList>
            <person name="Liu C."/>
            <person name="Sun Q."/>
        </authorList>
    </citation>
    <scope>NUCLEOTIDE SEQUENCE</scope>
    <source>
        <strain evidence="2">NSJ-12</strain>
    </source>
</reference>
<keyword evidence="3" id="KW-1185">Reference proteome</keyword>
<dbReference type="Proteomes" id="UP000655830">
    <property type="component" value="Unassembled WGS sequence"/>
</dbReference>
<accession>A0A926ELT6</accession>
<dbReference type="Pfam" id="PF06114">
    <property type="entry name" value="Peptidase_M78"/>
    <property type="match status" value="1"/>
</dbReference>
<gene>
    <name evidence="2" type="ORF">H8718_15030</name>
</gene>
<dbReference type="RefSeq" id="WP_249333526.1">
    <property type="nucleotide sequence ID" value="NZ_JACRSY010000029.1"/>
</dbReference>
<feature type="domain" description="IrrE N-terminal-like" evidence="1">
    <location>
        <begin position="15"/>
        <end position="118"/>
    </location>
</feature>
<evidence type="ECO:0000313" key="3">
    <source>
        <dbReference type="Proteomes" id="UP000655830"/>
    </source>
</evidence>
<comment type="caution">
    <text evidence="2">The sequence shown here is derived from an EMBL/GenBank/DDBJ whole genome shotgun (WGS) entry which is preliminary data.</text>
</comment>
<organism evidence="2 3">
    <name type="scientific">Zhenhengia yiwuensis</name>
    <dbReference type="NCBI Taxonomy" id="2763666"/>
    <lineage>
        <taxon>Bacteria</taxon>
        <taxon>Bacillati</taxon>
        <taxon>Bacillota</taxon>
        <taxon>Clostridia</taxon>
        <taxon>Lachnospirales</taxon>
        <taxon>Lachnospiraceae</taxon>
        <taxon>Zhenhengia</taxon>
    </lineage>
</organism>
<sequence>MSYERLLDYAQKNGVDVTEKYFKSQVDGLCKGNKIGISKRLSTSIDKKCILAEELGHYFTTVGDITDQSKVENRKQERRARAWGYQKAVPLTLLLEAIDHPCTNRTELAEYLDVPEDYLMEALKYYQEKYGNYVKIKEYILLFEPLALIKTFE</sequence>
<proteinExistence type="predicted"/>
<dbReference type="EMBL" id="JACRSY010000029">
    <property type="protein sequence ID" value="MBC8580830.1"/>
    <property type="molecule type" value="Genomic_DNA"/>
</dbReference>
<dbReference type="InterPro" id="IPR010359">
    <property type="entry name" value="IrrE_HExxH"/>
</dbReference>
<dbReference type="AlphaFoldDB" id="A0A926ELT6"/>
<protein>
    <submittedName>
        <fullName evidence="2">ImmA/IrrE family metallo-endopeptidase</fullName>
    </submittedName>
</protein>